<comment type="caution">
    <text evidence="2">The sequence shown here is derived from an EMBL/GenBank/DDBJ whole genome shotgun (WGS) entry which is preliminary data.</text>
</comment>
<dbReference type="Pfam" id="PF00117">
    <property type="entry name" value="GATase"/>
    <property type="match status" value="1"/>
</dbReference>
<dbReference type="PANTHER" id="PTHR42695">
    <property type="entry name" value="GLUTAMINE AMIDOTRANSFERASE YLR126C-RELATED"/>
    <property type="match status" value="1"/>
</dbReference>
<accession>A0A1F4ZX68</accession>
<dbReference type="InterPro" id="IPR017926">
    <property type="entry name" value="GATASE"/>
</dbReference>
<evidence type="ECO:0000313" key="3">
    <source>
        <dbReference type="Proteomes" id="UP000176424"/>
    </source>
</evidence>
<name>A0A1F4ZX68_9BACT</name>
<gene>
    <name evidence="2" type="ORF">A2397_04860</name>
</gene>
<dbReference type="PROSITE" id="PS51273">
    <property type="entry name" value="GATASE_TYPE_1"/>
    <property type="match status" value="1"/>
</dbReference>
<dbReference type="InterPro" id="IPR029062">
    <property type="entry name" value="Class_I_gatase-like"/>
</dbReference>
<evidence type="ECO:0000313" key="2">
    <source>
        <dbReference type="EMBL" id="OGD10047.1"/>
    </source>
</evidence>
<dbReference type="GO" id="GO:0005829">
    <property type="term" value="C:cytosol"/>
    <property type="evidence" value="ECO:0007669"/>
    <property type="project" value="TreeGrafter"/>
</dbReference>
<dbReference type="InterPro" id="IPR044992">
    <property type="entry name" value="ChyE-like"/>
</dbReference>
<dbReference type="Proteomes" id="UP000176424">
    <property type="component" value="Unassembled WGS sequence"/>
</dbReference>
<proteinExistence type="predicted"/>
<reference evidence="2 3" key="1">
    <citation type="journal article" date="2016" name="Nat. Commun.">
        <title>Thousands of microbial genomes shed light on interconnected biogeochemical processes in an aquifer system.</title>
        <authorList>
            <person name="Anantharaman K."/>
            <person name="Brown C.T."/>
            <person name="Hug L.A."/>
            <person name="Sharon I."/>
            <person name="Castelle C.J."/>
            <person name="Probst A.J."/>
            <person name="Thomas B.C."/>
            <person name="Singh A."/>
            <person name="Wilkins M.J."/>
            <person name="Karaoz U."/>
            <person name="Brodie E.L."/>
            <person name="Williams K.H."/>
            <person name="Hubbard S.S."/>
            <person name="Banfield J.F."/>
        </authorList>
    </citation>
    <scope>NUCLEOTIDE SEQUENCE [LARGE SCALE GENOMIC DNA]</scope>
</reference>
<organism evidence="2 3">
    <name type="scientific">Candidatus Amesbacteria bacterium RIFOXYB1_FULL_44_23</name>
    <dbReference type="NCBI Taxonomy" id="1797263"/>
    <lineage>
        <taxon>Bacteria</taxon>
        <taxon>Candidatus Amesiibacteriota</taxon>
    </lineage>
</organism>
<sequence>MNIHILMHESFEAPGAILDWARKHDHKVSHTRFSLNDKLPINIQDIDFLIVMGGPQCPATTEQECPHFHSAQEIAFIKAVIDENKLVLGICLGAQLIGEALGAKFDHSPNREIGVFDLELTEAGKQDKIFSTFPNKFAVGHWHGDMPGLTPKSAVLAFSKGCPRQIVRYSPKIYGFQCHFEFTKESMEGMINNNSHELEQYKSLPFIETATELRSHDYDTINGLLFKFLDYMQAQFDSKFG</sequence>
<feature type="domain" description="Glutamine amidotransferase" evidence="1">
    <location>
        <begin position="35"/>
        <end position="190"/>
    </location>
</feature>
<dbReference type="AlphaFoldDB" id="A0A1F4ZX68"/>
<dbReference type="NCBIfam" id="NF006098">
    <property type="entry name" value="PRK08250.1"/>
    <property type="match status" value="1"/>
</dbReference>
<dbReference type="EMBL" id="MEXR01000015">
    <property type="protein sequence ID" value="OGD10047.1"/>
    <property type="molecule type" value="Genomic_DNA"/>
</dbReference>
<dbReference type="STRING" id="1797263.A2397_04860"/>
<protein>
    <submittedName>
        <fullName evidence="2">GMP synthase</fullName>
    </submittedName>
</protein>
<dbReference type="FunFam" id="3.40.50.880:FF:000033">
    <property type="entry name" value="Glutamine amidotransferase class-I"/>
    <property type="match status" value="1"/>
</dbReference>
<evidence type="ECO:0000259" key="1">
    <source>
        <dbReference type="Pfam" id="PF00117"/>
    </source>
</evidence>
<dbReference type="CDD" id="cd01741">
    <property type="entry name" value="GATase1_1"/>
    <property type="match status" value="1"/>
</dbReference>
<dbReference type="Gene3D" id="3.40.50.880">
    <property type="match status" value="1"/>
</dbReference>
<dbReference type="PANTHER" id="PTHR42695:SF5">
    <property type="entry name" value="GLUTAMINE AMIDOTRANSFERASE YLR126C-RELATED"/>
    <property type="match status" value="1"/>
</dbReference>
<dbReference type="SUPFAM" id="SSF52317">
    <property type="entry name" value="Class I glutamine amidotransferase-like"/>
    <property type="match status" value="1"/>
</dbReference>